<protein>
    <submittedName>
        <fullName evidence="1">Uncharacterized protein</fullName>
    </submittedName>
</protein>
<reference evidence="1" key="2">
    <citation type="submission" date="2025-09" db="UniProtKB">
        <authorList>
            <consortium name="Ensembl"/>
        </authorList>
    </citation>
    <scope>IDENTIFICATION</scope>
</reference>
<evidence type="ECO:0000313" key="2">
    <source>
        <dbReference type="Proteomes" id="UP000694414"/>
    </source>
</evidence>
<evidence type="ECO:0000313" key="1">
    <source>
        <dbReference type="Ensembl" id="ENSPSMP00000027067.1"/>
    </source>
</evidence>
<proteinExistence type="predicted"/>
<organism evidence="1 2">
    <name type="scientific">Prolemur simus</name>
    <name type="common">Greater bamboo lemur</name>
    <name type="synonym">Hapalemur simus</name>
    <dbReference type="NCBI Taxonomy" id="1328070"/>
    <lineage>
        <taxon>Eukaryota</taxon>
        <taxon>Metazoa</taxon>
        <taxon>Chordata</taxon>
        <taxon>Craniata</taxon>
        <taxon>Vertebrata</taxon>
        <taxon>Euteleostomi</taxon>
        <taxon>Mammalia</taxon>
        <taxon>Eutheria</taxon>
        <taxon>Euarchontoglires</taxon>
        <taxon>Primates</taxon>
        <taxon>Strepsirrhini</taxon>
        <taxon>Lemuriformes</taxon>
        <taxon>Lemuridae</taxon>
        <taxon>Prolemur</taxon>
    </lineage>
</organism>
<keyword evidence="2" id="KW-1185">Reference proteome</keyword>
<dbReference type="Proteomes" id="UP000694414">
    <property type="component" value="Unplaced"/>
</dbReference>
<accession>A0A8C9A2F2</accession>
<dbReference type="Ensembl" id="ENSPSMT00000031321.1">
    <property type="protein sequence ID" value="ENSPSMP00000027067.1"/>
    <property type="gene ID" value="ENSPSMG00000018966.1"/>
</dbReference>
<sequence>FTVLWRSPTEHPAAAWSVHPTNTLCPGALCHWRGRVAGVWPCPSSCNVSSIICELTHCEGMVLVKIPT</sequence>
<name>A0A8C9A2F2_PROSS</name>
<dbReference type="AlphaFoldDB" id="A0A8C9A2F2"/>
<dbReference type="GeneTree" id="ENSGT00910000147651"/>
<reference evidence="1" key="1">
    <citation type="submission" date="2025-08" db="UniProtKB">
        <authorList>
            <consortium name="Ensembl"/>
        </authorList>
    </citation>
    <scope>IDENTIFICATION</scope>
</reference>